<sequence>MQKKYTIRLSEEERNHLNDVIKKLKGSGQKVRRAHILLKADADGAKWTDQQIAEAFLCRIKTVENIRQRFVLQGFEQTLDGKKREHPPRSKLLNGEQEAKIIATRLGKPPPGYANWTLVVYPQNKLGC</sequence>
<protein>
    <submittedName>
        <fullName evidence="1">Winged helix-turn helix</fullName>
    </submittedName>
</protein>
<accession>A0A450UN43</accession>
<evidence type="ECO:0000313" key="2">
    <source>
        <dbReference type="EMBL" id="VFJ94701.1"/>
    </source>
</evidence>
<gene>
    <name evidence="1" type="ORF">BECKH772A_GA0070896_100642</name>
    <name evidence="2" type="ORF">BECKH772B_GA0070898_100662</name>
    <name evidence="3" type="ORF">BECKH772C_GA0070978_100631</name>
</gene>
<evidence type="ECO:0000313" key="1">
    <source>
        <dbReference type="EMBL" id="VFJ93939.1"/>
    </source>
</evidence>
<reference evidence="1" key="1">
    <citation type="submission" date="2019-02" db="EMBL/GenBank/DDBJ databases">
        <authorList>
            <person name="Gruber-Vodicka R. H."/>
            <person name="Seah K. B. B."/>
        </authorList>
    </citation>
    <scope>NUCLEOTIDE SEQUENCE</scope>
    <source>
        <strain evidence="3">BECK_SA2B12</strain>
        <strain evidence="1">BECK_SA2B15</strain>
        <strain evidence="2">BECK_SA2B20</strain>
    </source>
</reference>
<evidence type="ECO:0000313" key="3">
    <source>
        <dbReference type="EMBL" id="VFK01324.1"/>
    </source>
</evidence>
<proteinExistence type="predicted"/>
<dbReference type="EMBL" id="CAADFI010000066">
    <property type="protein sequence ID" value="VFJ94701.1"/>
    <property type="molecule type" value="Genomic_DNA"/>
</dbReference>
<name>A0A450UN43_9GAMM</name>
<dbReference type="EMBL" id="CAADFJ010000063">
    <property type="protein sequence ID" value="VFK01324.1"/>
    <property type="molecule type" value="Genomic_DNA"/>
</dbReference>
<dbReference type="AlphaFoldDB" id="A0A450UN43"/>
<organism evidence="1">
    <name type="scientific">Candidatus Kentrum eta</name>
    <dbReference type="NCBI Taxonomy" id="2126337"/>
    <lineage>
        <taxon>Bacteria</taxon>
        <taxon>Pseudomonadati</taxon>
        <taxon>Pseudomonadota</taxon>
        <taxon>Gammaproteobacteria</taxon>
        <taxon>Candidatus Kentrum</taxon>
    </lineage>
</organism>
<dbReference type="EMBL" id="CAADFG010000064">
    <property type="protein sequence ID" value="VFJ93939.1"/>
    <property type="molecule type" value="Genomic_DNA"/>
</dbReference>